<dbReference type="InParanoid" id="F8Q5G0"/>
<sequence length="117" mass="13037">MDINNSTISGNICAVVDLLAQGGFHVANKSKPEENDLEDHVVLFHGDSGTGEHLQAIQQRQAIEETPWNWFQHVIFVPGLFHLKMAAVDGLRQQTTPEVFSGSEPSFKCYDHTFSDL</sequence>
<accession>F8Q5G0</accession>
<evidence type="ECO:0000313" key="3">
    <source>
        <dbReference type="Proteomes" id="UP000008063"/>
    </source>
</evidence>
<protein>
    <recommendedName>
        <fullName evidence="1">DUF6589 domain-containing protein</fullName>
    </recommendedName>
</protein>
<proteinExistence type="predicted"/>
<evidence type="ECO:0000259" key="1">
    <source>
        <dbReference type="Pfam" id="PF20231"/>
    </source>
</evidence>
<evidence type="ECO:0000313" key="2">
    <source>
        <dbReference type="EMBL" id="EGN96431.1"/>
    </source>
</evidence>
<reference evidence="3" key="1">
    <citation type="journal article" date="2011" name="Science">
        <title>The plant cell wall-decomposing machinery underlies the functional diversity of forest fungi.</title>
        <authorList>
            <person name="Eastwood D.C."/>
            <person name="Floudas D."/>
            <person name="Binder M."/>
            <person name="Majcherczyk A."/>
            <person name="Schneider P."/>
            <person name="Aerts A."/>
            <person name="Asiegbu F.O."/>
            <person name="Baker S.E."/>
            <person name="Barry K."/>
            <person name="Bendiksby M."/>
            <person name="Blumentritt M."/>
            <person name="Coutinho P.M."/>
            <person name="Cullen D."/>
            <person name="de Vries R.P."/>
            <person name="Gathman A."/>
            <person name="Goodell B."/>
            <person name="Henrissat B."/>
            <person name="Ihrmark K."/>
            <person name="Kauserud H."/>
            <person name="Kohler A."/>
            <person name="LaButti K."/>
            <person name="Lapidus A."/>
            <person name="Lavin J.L."/>
            <person name="Lee Y.-H."/>
            <person name="Lindquist E."/>
            <person name="Lilly W."/>
            <person name="Lucas S."/>
            <person name="Morin E."/>
            <person name="Murat C."/>
            <person name="Oguiza J.A."/>
            <person name="Park J."/>
            <person name="Pisabarro A.G."/>
            <person name="Riley R."/>
            <person name="Rosling A."/>
            <person name="Salamov A."/>
            <person name="Schmidt O."/>
            <person name="Schmutz J."/>
            <person name="Skrede I."/>
            <person name="Stenlid J."/>
            <person name="Wiebenga A."/>
            <person name="Xie X."/>
            <person name="Kuees U."/>
            <person name="Hibbett D.S."/>
            <person name="Hoffmeister D."/>
            <person name="Hoegberg N."/>
            <person name="Martin F."/>
            <person name="Grigoriev I.V."/>
            <person name="Watkinson S.C."/>
        </authorList>
    </citation>
    <scope>NUCLEOTIDE SEQUENCE [LARGE SCALE GENOMIC DNA]</scope>
    <source>
        <strain evidence="3">strain S7.3</strain>
    </source>
</reference>
<dbReference type="EMBL" id="GL945484">
    <property type="protein sequence ID" value="EGN96431.1"/>
    <property type="molecule type" value="Genomic_DNA"/>
</dbReference>
<dbReference type="HOGENOM" id="CLU_009487_4_0_1"/>
<dbReference type="AlphaFoldDB" id="F8Q5G0"/>
<dbReference type="OrthoDB" id="4743193at2759"/>
<dbReference type="STRING" id="936435.F8Q5G0"/>
<dbReference type="Pfam" id="PF20231">
    <property type="entry name" value="DUF6589"/>
    <property type="match status" value="1"/>
</dbReference>
<gene>
    <name evidence="2" type="ORF">SERLA73DRAFT_154750</name>
</gene>
<name>F8Q5G0_SERL3</name>
<organism evidence="3">
    <name type="scientific">Serpula lacrymans var. lacrymans (strain S7.3)</name>
    <name type="common">Dry rot fungus</name>
    <dbReference type="NCBI Taxonomy" id="936435"/>
    <lineage>
        <taxon>Eukaryota</taxon>
        <taxon>Fungi</taxon>
        <taxon>Dikarya</taxon>
        <taxon>Basidiomycota</taxon>
        <taxon>Agaricomycotina</taxon>
        <taxon>Agaricomycetes</taxon>
        <taxon>Agaricomycetidae</taxon>
        <taxon>Boletales</taxon>
        <taxon>Coniophorineae</taxon>
        <taxon>Serpulaceae</taxon>
        <taxon>Serpula</taxon>
    </lineage>
</organism>
<feature type="domain" description="DUF6589" evidence="1">
    <location>
        <begin position="1"/>
        <end position="94"/>
    </location>
</feature>
<keyword evidence="3" id="KW-1185">Reference proteome</keyword>
<dbReference type="Proteomes" id="UP000008063">
    <property type="component" value="Unassembled WGS sequence"/>
</dbReference>
<dbReference type="InterPro" id="IPR046496">
    <property type="entry name" value="DUF6589"/>
</dbReference>